<gene>
    <name evidence="2" type="ORF">EJB05_17896</name>
</gene>
<keyword evidence="1" id="KW-0472">Membrane</keyword>
<organism evidence="2 3">
    <name type="scientific">Eragrostis curvula</name>
    <name type="common">weeping love grass</name>
    <dbReference type="NCBI Taxonomy" id="38414"/>
    <lineage>
        <taxon>Eukaryota</taxon>
        <taxon>Viridiplantae</taxon>
        <taxon>Streptophyta</taxon>
        <taxon>Embryophyta</taxon>
        <taxon>Tracheophyta</taxon>
        <taxon>Spermatophyta</taxon>
        <taxon>Magnoliopsida</taxon>
        <taxon>Liliopsida</taxon>
        <taxon>Poales</taxon>
        <taxon>Poaceae</taxon>
        <taxon>PACMAD clade</taxon>
        <taxon>Chloridoideae</taxon>
        <taxon>Eragrostideae</taxon>
        <taxon>Eragrostidinae</taxon>
        <taxon>Eragrostis</taxon>
    </lineage>
</organism>
<sequence>MTGTAGGDGEHYSRLVRELCGLLFTIVSPSETVAAPGRPRSSPPTVHAGMSPAAVASMLLGASMALMLCGSVTFAIGLLLMPWVAGLALLFGFAGAVSTLSAGVFGKAALPCKAERTDLLPHKARSRNESTIHGHHWYAVRRYGRTIRLELKLKAVVDCSLQEATRSIGKGYMNGGGGGMAPRPNTDWGPIIVAVILFVVLSPGLLFQLPARTRVVEFGNMATSAIAILVHAIIFFCLLTIFVVAIGVHILDDVLSSSTLPVRCSVLSKGSAISKCQVMLLKLV</sequence>
<dbReference type="Gramene" id="TVU35988">
    <property type="protein sequence ID" value="TVU35988"/>
    <property type="gene ID" value="EJB05_17896"/>
</dbReference>
<keyword evidence="1" id="KW-1133">Transmembrane helix</keyword>
<protein>
    <submittedName>
        <fullName evidence="2">Uncharacterized protein</fullName>
    </submittedName>
</protein>
<name>A0A5J9VJP3_9POAL</name>
<dbReference type="PANTHER" id="PTHR34781:SF1">
    <property type="entry name" value="OS01G0923000 PROTEIN"/>
    <property type="match status" value="1"/>
</dbReference>
<feature type="transmembrane region" description="Helical" evidence="1">
    <location>
        <begin position="228"/>
        <end position="251"/>
    </location>
</feature>
<feature type="transmembrane region" description="Helical" evidence="1">
    <location>
        <begin position="87"/>
        <end position="110"/>
    </location>
</feature>
<feature type="transmembrane region" description="Helical" evidence="1">
    <location>
        <begin position="53"/>
        <end position="80"/>
    </location>
</feature>
<evidence type="ECO:0000313" key="3">
    <source>
        <dbReference type="Proteomes" id="UP000324897"/>
    </source>
</evidence>
<proteinExistence type="predicted"/>
<keyword evidence="3" id="KW-1185">Reference proteome</keyword>
<dbReference type="PANTHER" id="PTHR34781">
    <property type="entry name" value="TRANSMEMBRANE PROTEIN"/>
    <property type="match status" value="1"/>
</dbReference>
<keyword evidence="1" id="KW-0812">Transmembrane</keyword>
<feature type="transmembrane region" description="Helical" evidence="1">
    <location>
        <begin position="188"/>
        <end position="207"/>
    </location>
</feature>
<dbReference type="OrthoDB" id="652307at2759"/>
<comment type="caution">
    <text evidence="2">The sequence shown here is derived from an EMBL/GenBank/DDBJ whole genome shotgun (WGS) entry which is preliminary data.</text>
</comment>
<reference evidence="2 3" key="1">
    <citation type="journal article" date="2019" name="Sci. Rep.">
        <title>A high-quality genome of Eragrostis curvula grass provides insights into Poaceae evolution and supports new strategies to enhance forage quality.</title>
        <authorList>
            <person name="Carballo J."/>
            <person name="Santos B.A.C.M."/>
            <person name="Zappacosta D."/>
            <person name="Garbus I."/>
            <person name="Selva J.P."/>
            <person name="Gallo C.A."/>
            <person name="Diaz A."/>
            <person name="Albertini E."/>
            <person name="Caccamo M."/>
            <person name="Echenique V."/>
        </authorList>
    </citation>
    <scope>NUCLEOTIDE SEQUENCE [LARGE SCALE GENOMIC DNA]</scope>
    <source>
        <strain evidence="3">cv. Victoria</strain>
        <tissue evidence="2">Leaf</tissue>
    </source>
</reference>
<accession>A0A5J9VJP3</accession>
<evidence type="ECO:0000313" key="2">
    <source>
        <dbReference type="EMBL" id="TVU35988.1"/>
    </source>
</evidence>
<feature type="non-terminal residue" evidence="2">
    <location>
        <position position="1"/>
    </location>
</feature>
<dbReference type="Proteomes" id="UP000324897">
    <property type="component" value="Unassembled WGS sequence"/>
</dbReference>
<dbReference type="InterPro" id="IPR021775">
    <property type="entry name" value="DUF3339"/>
</dbReference>
<evidence type="ECO:0000256" key="1">
    <source>
        <dbReference type="SAM" id="Phobius"/>
    </source>
</evidence>
<dbReference type="EMBL" id="RWGY01000009">
    <property type="protein sequence ID" value="TVU35988.1"/>
    <property type="molecule type" value="Genomic_DNA"/>
</dbReference>
<dbReference type="AlphaFoldDB" id="A0A5J9VJP3"/>
<dbReference type="Pfam" id="PF11820">
    <property type="entry name" value="DUF3339"/>
    <property type="match status" value="1"/>
</dbReference>